<dbReference type="PANTHER" id="PTHR23514:SF3">
    <property type="entry name" value="BYPASS OF STOP CODON PROTEIN 6"/>
    <property type="match status" value="1"/>
</dbReference>
<evidence type="ECO:0000256" key="6">
    <source>
        <dbReference type="ARBA" id="ARBA00023136"/>
    </source>
</evidence>
<keyword evidence="6 7" id="KW-0472">Membrane</keyword>
<name>A0ABS5LH47_9BACI</name>
<protein>
    <submittedName>
        <fullName evidence="9">MFS transporter</fullName>
    </submittedName>
</protein>
<evidence type="ECO:0000259" key="8">
    <source>
        <dbReference type="PROSITE" id="PS50850"/>
    </source>
</evidence>
<feature type="transmembrane region" description="Helical" evidence="7">
    <location>
        <begin position="253"/>
        <end position="271"/>
    </location>
</feature>
<dbReference type="Pfam" id="PF07690">
    <property type="entry name" value="MFS_1"/>
    <property type="match status" value="1"/>
</dbReference>
<gene>
    <name evidence="9" type="ORF">J9317_15000</name>
</gene>
<keyword evidence="3" id="KW-0813">Transport</keyword>
<dbReference type="Proteomes" id="UP000682403">
    <property type="component" value="Unassembled WGS sequence"/>
</dbReference>
<evidence type="ECO:0000256" key="1">
    <source>
        <dbReference type="ARBA" id="ARBA00004651"/>
    </source>
</evidence>
<dbReference type="PANTHER" id="PTHR23514">
    <property type="entry name" value="BYPASS OF STOP CODON PROTEIN 6"/>
    <property type="match status" value="1"/>
</dbReference>
<feature type="transmembrane region" description="Helical" evidence="7">
    <location>
        <begin position="157"/>
        <end position="179"/>
    </location>
</feature>
<evidence type="ECO:0000256" key="7">
    <source>
        <dbReference type="SAM" id="Phobius"/>
    </source>
</evidence>
<keyword evidence="4 7" id="KW-0812">Transmembrane</keyword>
<evidence type="ECO:0000256" key="5">
    <source>
        <dbReference type="ARBA" id="ARBA00022989"/>
    </source>
</evidence>
<dbReference type="InterPro" id="IPR020846">
    <property type="entry name" value="MFS_dom"/>
</dbReference>
<comment type="caution">
    <text evidence="9">The sequence shown here is derived from an EMBL/GenBank/DDBJ whole genome shotgun (WGS) entry which is preliminary data.</text>
</comment>
<feature type="transmembrane region" description="Helical" evidence="7">
    <location>
        <begin position="278"/>
        <end position="295"/>
    </location>
</feature>
<feature type="domain" description="Major facilitator superfamily (MFS) profile" evidence="8">
    <location>
        <begin position="5"/>
        <end position="385"/>
    </location>
</feature>
<feature type="transmembrane region" description="Helical" evidence="7">
    <location>
        <begin position="125"/>
        <end position="145"/>
    </location>
</feature>
<feature type="transmembrane region" description="Helical" evidence="7">
    <location>
        <begin position="40"/>
        <end position="59"/>
    </location>
</feature>
<dbReference type="PROSITE" id="PS50850">
    <property type="entry name" value="MFS"/>
    <property type="match status" value="1"/>
</dbReference>
<sequence>MATFFLMIIYLAFISLGLPDSVLGAAWPVMQGDLGEPMDRAGLLFMTIAAGTIVSSLASGKILDRFGTGPVTLVSCLMTAAALLGFSFSPSLIWLMVCAIPLGLGAGAIDTGLNNYVAIHYKAHHMSWLHCFWGVGATLGPIIMAQSISAENSWRNGYLIIALIQLALAAVLFFTLPLWKRAADKSEPVKEETAEAEQPSGKQVKAYKIKGVHLALFSFLFYCGAEAAIGLWGSSFLVDMKGLPAATAAQWVSLYYGGITVGRFITGFITLKVSNRILILAGQGIALAGAALLVLPLPAGFALAGFVLTGLGLAPIFPCMMHETPVHFGKTHSQTIVGYQMAFAFTGNTFLPPLLGMVSAHTTIGIFPLFIVAVIAAMMFSSERLNRIMKEKRQLKEENQAAY</sequence>
<comment type="subcellular location">
    <subcellularLocation>
        <location evidence="1">Cell membrane</location>
        <topology evidence="1">Multi-pass membrane protein</topology>
    </subcellularLocation>
</comment>
<evidence type="ECO:0000256" key="3">
    <source>
        <dbReference type="ARBA" id="ARBA00022448"/>
    </source>
</evidence>
<keyword evidence="5 7" id="KW-1133">Transmembrane helix</keyword>
<organism evidence="9 10">
    <name type="scientific">Metabacillus flavus</name>
    <dbReference type="NCBI Taxonomy" id="2823519"/>
    <lineage>
        <taxon>Bacteria</taxon>
        <taxon>Bacillati</taxon>
        <taxon>Bacillota</taxon>
        <taxon>Bacilli</taxon>
        <taxon>Bacillales</taxon>
        <taxon>Bacillaceae</taxon>
        <taxon>Metabacillus</taxon>
    </lineage>
</organism>
<keyword evidence="10" id="KW-1185">Reference proteome</keyword>
<feature type="transmembrane region" description="Helical" evidence="7">
    <location>
        <begin position="357"/>
        <end position="380"/>
    </location>
</feature>
<feature type="transmembrane region" description="Helical" evidence="7">
    <location>
        <begin position="212"/>
        <end position="233"/>
    </location>
</feature>
<reference evidence="9 10" key="1">
    <citation type="submission" date="2021-04" db="EMBL/GenBank/DDBJ databases">
        <title>Metabacillus sp. strain KIGAM252 whole genome sequence.</title>
        <authorList>
            <person name="Seo M.-J."/>
            <person name="Cho E.-S."/>
            <person name="Hwang C.Y."/>
            <person name="Yoon D.J."/>
        </authorList>
    </citation>
    <scope>NUCLEOTIDE SEQUENCE [LARGE SCALE GENOMIC DNA]</scope>
    <source>
        <strain evidence="9 10">KIGAM252</strain>
    </source>
</reference>
<feature type="transmembrane region" description="Helical" evidence="7">
    <location>
        <begin position="92"/>
        <end position="113"/>
    </location>
</feature>
<proteinExistence type="inferred from homology"/>
<dbReference type="RefSeq" id="WP_211559940.1">
    <property type="nucleotide sequence ID" value="NZ_JAGVRK010000001.1"/>
</dbReference>
<dbReference type="InterPro" id="IPR011701">
    <property type="entry name" value="MFS"/>
</dbReference>
<evidence type="ECO:0000313" key="9">
    <source>
        <dbReference type="EMBL" id="MBS2970077.1"/>
    </source>
</evidence>
<evidence type="ECO:0000313" key="10">
    <source>
        <dbReference type="Proteomes" id="UP000682403"/>
    </source>
</evidence>
<comment type="similarity">
    <text evidence="2">Belongs to the major facilitator superfamily.</text>
</comment>
<dbReference type="SUPFAM" id="SSF103473">
    <property type="entry name" value="MFS general substrate transporter"/>
    <property type="match status" value="1"/>
</dbReference>
<feature type="transmembrane region" description="Helical" evidence="7">
    <location>
        <begin position="66"/>
        <end position="86"/>
    </location>
</feature>
<dbReference type="Gene3D" id="1.20.1250.20">
    <property type="entry name" value="MFS general substrate transporter like domains"/>
    <property type="match status" value="2"/>
</dbReference>
<evidence type="ECO:0000256" key="4">
    <source>
        <dbReference type="ARBA" id="ARBA00022692"/>
    </source>
</evidence>
<dbReference type="InterPro" id="IPR036259">
    <property type="entry name" value="MFS_trans_sf"/>
</dbReference>
<dbReference type="InterPro" id="IPR051788">
    <property type="entry name" value="MFS_Transporter"/>
</dbReference>
<dbReference type="EMBL" id="JAGVRK010000001">
    <property type="protein sequence ID" value="MBS2970077.1"/>
    <property type="molecule type" value="Genomic_DNA"/>
</dbReference>
<evidence type="ECO:0000256" key="2">
    <source>
        <dbReference type="ARBA" id="ARBA00008335"/>
    </source>
</evidence>
<accession>A0ABS5LH47</accession>